<keyword evidence="1" id="KW-0812">Transmembrane</keyword>
<feature type="transmembrane region" description="Helical" evidence="1">
    <location>
        <begin position="63"/>
        <end position="87"/>
    </location>
</feature>
<keyword evidence="3" id="KW-1185">Reference proteome</keyword>
<evidence type="ECO:0000256" key="1">
    <source>
        <dbReference type="SAM" id="Phobius"/>
    </source>
</evidence>
<dbReference type="PANTHER" id="PTHR23153">
    <property type="entry name" value="UBX-RELATED"/>
    <property type="match status" value="1"/>
</dbReference>
<sequence length="220" mass="24242">MSESQSPSASIPPESDDLGIIQESVVQDSSSGVGFSQAGFLFRHLDSLVTAISQKYDIERLQVGLGLLLLILLVFFCLCIAVVWRYYSPVIISYTIKEQEERARKTSEREKQEKEKKMDAFKNFLKKKKVDKHFKHSGSGQRLDSGSSAKPTIISGAAQGGGIDRVAAADVAAQAALKRLYKAEPQISSSQKKIQMIVRLVSLLCFHNFKTVSVIMNDGA</sequence>
<reference evidence="4" key="1">
    <citation type="submission" date="2016-04" db="UniProtKB">
        <authorList>
            <consortium name="WormBaseParasite"/>
        </authorList>
    </citation>
    <scope>IDENTIFICATION</scope>
</reference>
<dbReference type="PANTHER" id="PTHR23153:SF38">
    <property type="entry name" value="UBX DOMAIN-CONTAINING PROTEIN 6"/>
    <property type="match status" value="1"/>
</dbReference>
<dbReference type="Proteomes" id="UP000268014">
    <property type="component" value="Unassembled WGS sequence"/>
</dbReference>
<dbReference type="OrthoDB" id="5866580at2759"/>
<name>A0A0N4W7N7_HAEPC</name>
<accession>A0A0N4W7N7</accession>
<proteinExistence type="predicted"/>
<gene>
    <name evidence="2" type="ORF">HPLM_LOCUS6150</name>
</gene>
<dbReference type="GO" id="GO:0005737">
    <property type="term" value="C:cytoplasm"/>
    <property type="evidence" value="ECO:0007669"/>
    <property type="project" value="TreeGrafter"/>
</dbReference>
<dbReference type="AlphaFoldDB" id="A0A0N4W7N7"/>
<organism evidence="4">
    <name type="scientific">Haemonchus placei</name>
    <name type="common">Barber's pole worm</name>
    <dbReference type="NCBI Taxonomy" id="6290"/>
    <lineage>
        <taxon>Eukaryota</taxon>
        <taxon>Metazoa</taxon>
        <taxon>Ecdysozoa</taxon>
        <taxon>Nematoda</taxon>
        <taxon>Chromadorea</taxon>
        <taxon>Rhabditida</taxon>
        <taxon>Rhabditina</taxon>
        <taxon>Rhabditomorpha</taxon>
        <taxon>Strongyloidea</taxon>
        <taxon>Trichostrongylidae</taxon>
        <taxon>Haemonchus</taxon>
    </lineage>
</organism>
<keyword evidence="1" id="KW-0472">Membrane</keyword>
<keyword evidence="1" id="KW-1133">Transmembrane helix</keyword>
<evidence type="ECO:0000313" key="3">
    <source>
        <dbReference type="Proteomes" id="UP000268014"/>
    </source>
</evidence>
<protein>
    <submittedName>
        <fullName evidence="2 4">Uncharacterized protein</fullName>
    </submittedName>
</protein>
<dbReference type="WBParaSite" id="HPLM_0000615801-mRNA-1">
    <property type="protein sequence ID" value="HPLM_0000615801-mRNA-1"/>
    <property type="gene ID" value="HPLM_0000615801"/>
</dbReference>
<evidence type="ECO:0000313" key="2">
    <source>
        <dbReference type="EMBL" id="VDO28130.1"/>
    </source>
</evidence>
<reference evidence="2 3" key="2">
    <citation type="submission" date="2018-11" db="EMBL/GenBank/DDBJ databases">
        <authorList>
            <consortium name="Pathogen Informatics"/>
        </authorList>
    </citation>
    <scope>NUCLEOTIDE SEQUENCE [LARGE SCALE GENOMIC DNA]</scope>
    <source>
        <strain evidence="2 3">MHpl1</strain>
    </source>
</reference>
<evidence type="ECO:0000313" key="4">
    <source>
        <dbReference type="WBParaSite" id="HPLM_0000615801-mRNA-1"/>
    </source>
</evidence>
<dbReference type="STRING" id="6290.A0A0N4W7N7"/>
<dbReference type="EMBL" id="UZAF01016446">
    <property type="protein sequence ID" value="VDO28130.1"/>
    <property type="molecule type" value="Genomic_DNA"/>
</dbReference>